<name>A0ABR4CS12_9HELO</name>
<evidence type="ECO:0000313" key="2">
    <source>
        <dbReference type="Proteomes" id="UP001595075"/>
    </source>
</evidence>
<keyword evidence="2" id="KW-1185">Reference proteome</keyword>
<accession>A0ABR4CS12</accession>
<dbReference type="Proteomes" id="UP001595075">
    <property type="component" value="Unassembled WGS sequence"/>
</dbReference>
<reference evidence="1 2" key="1">
    <citation type="journal article" date="2024" name="Commun. Biol.">
        <title>Comparative genomic analysis of thermophilic fungi reveals convergent evolutionary adaptations and gene losses.</title>
        <authorList>
            <person name="Steindorff A.S."/>
            <person name="Aguilar-Pontes M.V."/>
            <person name="Robinson A.J."/>
            <person name="Andreopoulos B."/>
            <person name="LaButti K."/>
            <person name="Kuo A."/>
            <person name="Mondo S."/>
            <person name="Riley R."/>
            <person name="Otillar R."/>
            <person name="Haridas S."/>
            <person name="Lipzen A."/>
            <person name="Grimwood J."/>
            <person name="Schmutz J."/>
            <person name="Clum A."/>
            <person name="Reid I.D."/>
            <person name="Moisan M.C."/>
            <person name="Butler G."/>
            <person name="Nguyen T.T.M."/>
            <person name="Dewar K."/>
            <person name="Conant G."/>
            <person name="Drula E."/>
            <person name="Henrissat B."/>
            <person name="Hansel C."/>
            <person name="Singer S."/>
            <person name="Hutchinson M.I."/>
            <person name="de Vries R.P."/>
            <person name="Natvig D.O."/>
            <person name="Powell A.J."/>
            <person name="Tsang A."/>
            <person name="Grigoriev I.V."/>
        </authorList>
    </citation>
    <scope>NUCLEOTIDE SEQUENCE [LARGE SCALE GENOMIC DNA]</scope>
    <source>
        <strain evidence="1 2">CBS 494.80</strain>
    </source>
</reference>
<evidence type="ECO:0000313" key="1">
    <source>
        <dbReference type="EMBL" id="KAL2072562.1"/>
    </source>
</evidence>
<gene>
    <name evidence="1" type="ORF">VTL71DRAFT_11905</name>
</gene>
<comment type="caution">
    <text evidence="1">The sequence shown here is derived from an EMBL/GenBank/DDBJ whole genome shotgun (WGS) entry which is preliminary data.</text>
</comment>
<proteinExistence type="predicted"/>
<protein>
    <submittedName>
        <fullName evidence="1">Uncharacterized protein</fullName>
    </submittedName>
</protein>
<organism evidence="1 2">
    <name type="scientific">Oculimacula yallundae</name>
    <dbReference type="NCBI Taxonomy" id="86028"/>
    <lineage>
        <taxon>Eukaryota</taxon>
        <taxon>Fungi</taxon>
        <taxon>Dikarya</taxon>
        <taxon>Ascomycota</taxon>
        <taxon>Pezizomycotina</taxon>
        <taxon>Leotiomycetes</taxon>
        <taxon>Helotiales</taxon>
        <taxon>Ploettnerulaceae</taxon>
        <taxon>Oculimacula</taxon>
    </lineage>
</organism>
<sequence>MGGSLCLYHARGCGYMWGGFLGLSRKQLVSTDRCSSGGGAGLLRLIIPLVSMHSCSYSIPLCHRRRFSWRNLLAGVHILRLFESRRRMHTYMSRSLSDFGVSDDIGIKTYLLMARLRNTDPYGPYEDNSQSSGQERKRRLIWCSLCSLLHLHFVIFSLFDSIAL</sequence>
<dbReference type="EMBL" id="JAZHXI010000004">
    <property type="protein sequence ID" value="KAL2072562.1"/>
    <property type="molecule type" value="Genomic_DNA"/>
</dbReference>